<reference evidence="5 6" key="1">
    <citation type="submission" date="2019-06" db="EMBL/GenBank/DDBJ databases">
        <title>Genome sequence of Litorilinea aerophila BAA-2444.</title>
        <authorList>
            <person name="Maclea K.S."/>
            <person name="Maurais E.G."/>
            <person name="Iannazzi L.C."/>
        </authorList>
    </citation>
    <scope>NUCLEOTIDE SEQUENCE [LARGE SCALE GENOMIC DNA]</scope>
    <source>
        <strain evidence="5 6">ATCC BAA-2444</strain>
    </source>
</reference>
<dbReference type="GO" id="GO:0008360">
    <property type="term" value="P:regulation of cell shape"/>
    <property type="evidence" value="ECO:0007669"/>
    <property type="project" value="UniProtKB-UniRule"/>
</dbReference>
<protein>
    <recommendedName>
        <fullName evidence="2">Putative gluconeogenesis factor</fullName>
    </recommendedName>
</protein>
<sequence>MKNSWHAWRGLRLEWSRLILPGLHIKRWILLLLVGMLVAGLGFAQLLPAFVHQVGGHAPLVTILTLAFLPEWLRGLLLLGLGFLISGVAVWSLNRSILRALLPGRHTPRDLEMLQTVIQRQRRRQGPRVVAIGGGTGMPQLLRGLREYTDHITAIVTVADDGGSSGRLRRQMGMLPPGDFRNNIAALSEAEDLMTRLFQYRFAGNEVGDGMGVGELAGHSFGNIFIATMAAVTGSFEAGIAESSRVLAVRGQILPSTLEHVCLCAEVCRVTEDGREEWLVVEGESQIPETGGRIIRVFLKPDPARAYPAAIQAILQADLIVAGPGSFFTSVLPNLLVPAIRNAIIAADAPRIYICNVATQRGETDGYTVSDHMRQLRFHAGEAFTTVLANSNYDPSTPAPFNGEWVRLPAPDEEYDYRLFTGDLIDSQRPWRHDARKLAARLMEVYGELQAERLARSTHGRPRPWRSRVGAAGVS</sequence>
<evidence type="ECO:0000313" key="6">
    <source>
        <dbReference type="Proteomes" id="UP000317371"/>
    </source>
</evidence>
<organism evidence="5 6">
    <name type="scientific">Litorilinea aerophila</name>
    <dbReference type="NCBI Taxonomy" id="1204385"/>
    <lineage>
        <taxon>Bacteria</taxon>
        <taxon>Bacillati</taxon>
        <taxon>Chloroflexota</taxon>
        <taxon>Caldilineae</taxon>
        <taxon>Caldilineales</taxon>
        <taxon>Caldilineaceae</taxon>
        <taxon>Litorilinea</taxon>
    </lineage>
</organism>
<comment type="function">
    <text evidence="2">Required for morphogenesis under gluconeogenic growth conditions.</text>
</comment>
<keyword evidence="4" id="KW-1133">Transmembrane helix</keyword>
<keyword evidence="6" id="KW-1185">Reference proteome</keyword>
<evidence type="ECO:0000256" key="4">
    <source>
        <dbReference type="SAM" id="Phobius"/>
    </source>
</evidence>
<comment type="caution">
    <text evidence="5">The sequence shown here is derived from an EMBL/GenBank/DDBJ whole genome shotgun (WGS) entry which is preliminary data.</text>
</comment>
<dbReference type="Pfam" id="PF01933">
    <property type="entry name" value="CofD"/>
    <property type="match status" value="1"/>
</dbReference>
<gene>
    <name evidence="5" type="ORF">FKZ61_07465</name>
</gene>
<dbReference type="InterPro" id="IPR002882">
    <property type="entry name" value="CofD"/>
</dbReference>
<dbReference type="PANTHER" id="PTHR30135">
    <property type="entry name" value="UNCHARACTERIZED PROTEIN YVCK-RELATED"/>
    <property type="match status" value="1"/>
</dbReference>
<evidence type="ECO:0000256" key="2">
    <source>
        <dbReference type="HAMAP-Rule" id="MF_00973"/>
    </source>
</evidence>
<name>A0A540VHT2_9CHLR</name>
<feature type="compositionally biased region" description="Basic residues" evidence="3">
    <location>
        <begin position="456"/>
        <end position="466"/>
    </location>
</feature>
<dbReference type="CDD" id="cd07187">
    <property type="entry name" value="YvcK_like"/>
    <property type="match status" value="1"/>
</dbReference>
<dbReference type="Gene3D" id="3.40.50.10680">
    <property type="entry name" value="CofD-like domains"/>
    <property type="match status" value="1"/>
</dbReference>
<accession>A0A540VHT2</accession>
<feature type="transmembrane region" description="Helical" evidence="4">
    <location>
        <begin position="28"/>
        <end position="52"/>
    </location>
</feature>
<feature type="transmembrane region" description="Helical" evidence="4">
    <location>
        <begin position="72"/>
        <end position="93"/>
    </location>
</feature>
<dbReference type="EMBL" id="VIGC01000008">
    <property type="protein sequence ID" value="TQE96325.1"/>
    <property type="molecule type" value="Genomic_DNA"/>
</dbReference>
<dbReference type="InParanoid" id="A0A540VHT2"/>
<keyword evidence="4" id="KW-0472">Membrane</keyword>
<dbReference type="Proteomes" id="UP000317371">
    <property type="component" value="Unassembled WGS sequence"/>
</dbReference>
<dbReference type="GO" id="GO:0005737">
    <property type="term" value="C:cytoplasm"/>
    <property type="evidence" value="ECO:0007669"/>
    <property type="project" value="UniProtKB-SubCell"/>
</dbReference>
<comment type="subcellular location">
    <subcellularLocation>
        <location evidence="2">Cytoplasm</location>
    </subcellularLocation>
</comment>
<dbReference type="NCBIfam" id="TIGR01826">
    <property type="entry name" value="CofD_related"/>
    <property type="match status" value="1"/>
</dbReference>
<dbReference type="GO" id="GO:0043743">
    <property type="term" value="F:LPPG:FO 2-phospho-L-lactate transferase activity"/>
    <property type="evidence" value="ECO:0007669"/>
    <property type="project" value="InterPro"/>
</dbReference>
<dbReference type="InterPro" id="IPR038136">
    <property type="entry name" value="CofD-like_dom_sf"/>
</dbReference>
<dbReference type="FunCoup" id="A0A540VHT2">
    <property type="interactions" value="72"/>
</dbReference>
<dbReference type="OrthoDB" id="9783842at2"/>
<evidence type="ECO:0000313" key="5">
    <source>
        <dbReference type="EMBL" id="TQE96325.1"/>
    </source>
</evidence>
<feature type="region of interest" description="Disordered" evidence="3">
    <location>
        <begin position="455"/>
        <end position="475"/>
    </location>
</feature>
<dbReference type="SUPFAM" id="SSF142338">
    <property type="entry name" value="CofD-like"/>
    <property type="match status" value="1"/>
</dbReference>
<dbReference type="PANTHER" id="PTHR30135:SF3">
    <property type="entry name" value="GLUCONEOGENESIS FACTOR-RELATED"/>
    <property type="match status" value="1"/>
</dbReference>
<evidence type="ECO:0000256" key="3">
    <source>
        <dbReference type="SAM" id="MobiDB-lite"/>
    </source>
</evidence>
<proteinExistence type="inferred from homology"/>
<dbReference type="InterPro" id="IPR010119">
    <property type="entry name" value="Gluconeogen_factor"/>
</dbReference>
<comment type="similarity">
    <text evidence="2">Belongs to the gluconeogenesis factor family.</text>
</comment>
<evidence type="ECO:0000256" key="1">
    <source>
        <dbReference type="ARBA" id="ARBA00022490"/>
    </source>
</evidence>
<keyword evidence="4" id="KW-0812">Transmembrane</keyword>
<dbReference type="RefSeq" id="WP_141609470.1">
    <property type="nucleotide sequence ID" value="NZ_VIGC02000008.1"/>
</dbReference>
<dbReference type="HAMAP" id="MF_00973">
    <property type="entry name" value="Gluconeogen_factor"/>
    <property type="match status" value="1"/>
</dbReference>
<dbReference type="AlphaFoldDB" id="A0A540VHT2"/>
<keyword evidence="1 2" id="KW-0963">Cytoplasm</keyword>